<reference evidence="3 4" key="1">
    <citation type="journal article" date="2019" name="Int. J. Syst. Evol. Microbiol.">
        <title>The Global Catalogue of Microorganisms (GCM) 10K type strain sequencing project: providing services to taxonomists for standard genome sequencing and annotation.</title>
        <authorList>
            <consortium name="The Broad Institute Genomics Platform"/>
            <consortium name="The Broad Institute Genome Sequencing Center for Infectious Disease"/>
            <person name="Wu L."/>
            <person name="Ma J."/>
        </authorList>
    </citation>
    <scope>NUCLEOTIDE SEQUENCE [LARGE SCALE GENOMIC DNA]</scope>
    <source>
        <strain evidence="3 4">JCM 13250</strain>
    </source>
</reference>
<accession>A0ABN2MGH6</accession>
<dbReference type="RefSeq" id="WP_344137703.1">
    <property type="nucleotide sequence ID" value="NZ_BAAALT010000216.1"/>
</dbReference>
<evidence type="ECO:0000313" key="3">
    <source>
        <dbReference type="EMBL" id="GAA1825194.1"/>
    </source>
</evidence>
<sequence>MAGAHIRRRRATATALAVLAGFTLAACGGGNNTTTGATPTTAAPTGDPGLGGGPTASATPSATSCCPNTGGGGGGGNNAPTYPNDAKAYARAAVKAWMAKDYTRLGQLGTPAAVQQVKDSVTYGGLPANSWHVTRCEGAAGSTYCVFINDNGDVSKVRVINQYLGAAHAVSEIPLERTEYRTGAAAYVRAFLSAWQDGNTYRMIAYASADVVGHLPGTPLSAYELFCDGAAGSTYVQVNEGGNASTPAFTLRVNNEKANTGAKHAITEYLVPQVGANNTSC</sequence>
<gene>
    <name evidence="3" type="ORF">GCM10009682_51570</name>
</gene>
<name>A0ABN2MGH6_9ACTN</name>
<keyword evidence="4" id="KW-1185">Reference proteome</keyword>
<comment type="caution">
    <text evidence="3">The sequence shown here is derived from an EMBL/GenBank/DDBJ whole genome shotgun (WGS) entry which is preliminary data.</text>
</comment>
<keyword evidence="2" id="KW-0732">Signal</keyword>
<feature type="compositionally biased region" description="Low complexity" evidence="1">
    <location>
        <begin position="36"/>
        <end position="47"/>
    </location>
</feature>
<evidence type="ECO:0008006" key="5">
    <source>
        <dbReference type="Google" id="ProtNLM"/>
    </source>
</evidence>
<dbReference type="PROSITE" id="PS51257">
    <property type="entry name" value="PROKAR_LIPOPROTEIN"/>
    <property type="match status" value="1"/>
</dbReference>
<proteinExistence type="predicted"/>
<evidence type="ECO:0000256" key="2">
    <source>
        <dbReference type="SAM" id="SignalP"/>
    </source>
</evidence>
<feature type="region of interest" description="Disordered" evidence="1">
    <location>
        <begin position="36"/>
        <end position="62"/>
    </location>
</feature>
<feature type="signal peptide" evidence="2">
    <location>
        <begin position="1"/>
        <end position="25"/>
    </location>
</feature>
<evidence type="ECO:0000313" key="4">
    <source>
        <dbReference type="Proteomes" id="UP001500218"/>
    </source>
</evidence>
<dbReference type="EMBL" id="BAAALT010000216">
    <property type="protein sequence ID" value="GAA1825194.1"/>
    <property type="molecule type" value="Genomic_DNA"/>
</dbReference>
<feature type="chain" id="PRO_5045783294" description="Lipoprotein" evidence="2">
    <location>
        <begin position="26"/>
        <end position="281"/>
    </location>
</feature>
<organism evidence="3 4">
    <name type="scientific">Luedemannella flava</name>
    <dbReference type="NCBI Taxonomy" id="349316"/>
    <lineage>
        <taxon>Bacteria</taxon>
        <taxon>Bacillati</taxon>
        <taxon>Actinomycetota</taxon>
        <taxon>Actinomycetes</taxon>
        <taxon>Micromonosporales</taxon>
        <taxon>Micromonosporaceae</taxon>
        <taxon>Luedemannella</taxon>
    </lineage>
</organism>
<evidence type="ECO:0000256" key="1">
    <source>
        <dbReference type="SAM" id="MobiDB-lite"/>
    </source>
</evidence>
<protein>
    <recommendedName>
        <fullName evidence="5">Lipoprotein</fullName>
    </recommendedName>
</protein>
<dbReference type="Proteomes" id="UP001500218">
    <property type="component" value="Unassembled WGS sequence"/>
</dbReference>